<evidence type="ECO:0000256" key="4">
    <source>
        <dbReference type="SAM" id="Phobius"/>
    </source>
</evidence>
<protein>
    <submittedName>
        <fullName evidence="5">Estradiol 17-beta-dehydrogenase 2</fullName>
    </submittedName>
</protein>
<comment type="similarity">
    <text evidence="1 3">Belongs to the short-chain dehydrogenases/reductases (SDR) family.</text>
</comment>
<dbReference type="InterPro" id="IPR002347">
    <property type="entry name" value="SDR_fam"/>
</dbReference>
<comment type="caution">
    <text evidence="5">The sequence shown here is derived from an EMBL/GenBank/DDBJ whole genome shotgun (WGS) entry which is preliminary data.</text>
</comment>
<gene>
    <name evidence="5" type="ORF">APTSU1_000893800</name>
</gene>
<dbReference type="InterPro" id="IPR020904">
    <property type="entry name" value="Sc_DH/Rdtase_CS"/>
</dbReference>
<dbReference type="PRINTS" id="PR00081">
    <property type="entry name" value="GDHRDH"/>
</dbReference>
<proteinExistence type="inferred from homology"/>
<name>A0ABQ0F354_APOSI</name>
<dbReference type="Proteomes" id="UP001623349">
    <property type="component" value="Unassembled WGS sequence"/>
</dbReference>
<dbReference type="PANTHER" id="PTHR43313">
    <property type="entry name" value="SHORT-CHAIN DEHYDROGENASE/REDUCTASE FAMILY 9C"/>
    <property type="match status" value="1"/>
</dbReference>
<dbReference type="InterPro" id="IPR036291">
    <property type="entry name" value="NAD(P)-bd_dom_sf"/>
</dbReference>
<dbReference type="Gene3D" id="3.40.50.720">
    <property type="entry name" value="NAD(P)-binding Rossmann-like Domain"/>
    <property type="match status" value="1"/>
</dbReference>
<dbReference type="EMBL" id="BAAFST010000008">
    <property type="protein sequence ID" value="GAB1293706.1"/>
    <property type="molecule type" value="Genomic_DNA"/>
</dbReference>
<accession>A0ABQ0F354</accession>
<organism evidence="5 6">
    <name type="scientific">Apodemus speciosus</name>
    <name type="common">Large Japanese field mouse</name>
    <dbReference type="NCBI Taxonomy" id="105296"/>
    <lineage>
        <taxon>Eukaryota</taxon>
        <taxon>Metazoa</taxon>
        <taxon>Chordata</taxon>
        <taxon>Craniata</taxon>
        <taxon>Vertebrata</taxon>
        <taxon>Euteleostomi</taxon>
        <taxon>Mammalia</taxon>
        <taxon>Eutheria</taxon>
        <taxon>Euarchontoglires</taxon>
        <taxon>Glires</taxon>
        <taxon>Rodentia</taxon>
        <taxon>Myomorpha</taxon>
        <taxon>Muroidea</taxon>
        <taxon>Muridae</taxon>
        <taxon>Murinae</taxon>
        <taxon>Apodemus</taxon>
    </lineage>
</organism>
<keyword evidence="4" id="KW-0472">Membrane</keyword>
<evidence type="ECO:0000313" key="6">
    <source>
        <dbReference type="Proteomes" id="UP001623349"/>
    </source>
</evidence>
<reference evidence="5 6" key="1">
    <citation type="submission" date="2024-08" db="EMBL/GenBank/DDBJ databases">
        <title>The draft genome of Apodemus speciosus.</title>
        <authorList>
            <person name="Nabeshima K."/>
            <person name="Suzuki S."/>
            <person name="Onuma M."/>
        </authorList>
    </citation>
    <scope>NUCLEOTIDE SEQUENCE [LARGE SCALE GENOMIC DNA]</scope>
    <source>
        <strain evidence="5">IB14-021</strain>
    </source>
</reference>
<sequence>MLLYKSRSPGQLRSQVVCLAGLWGGACLLGLSLLCSLFLLSASCFLLYVSSSDQDLLPVDQKAVLVTGTDSGFGHALAKHLDKLGFTVFAGVLDKEGPGAEELRKNCSERLLVLQMDVTKPEQIKDAHSKVTEKIQDKGLWAVVNNAGVLHFPIDAELIPMTFYRKCMAVNFFGTVEVTKAFLPLLRKSKGRLVNISSMGESLYKPGRVELEGRKSTQILCGDQCCMVPFQMLSAYNSTKAAITMFSSILRQELAKWGVKVVTIQPGGFRTNIIGSQDSWDKMEKEILDHCSKEIQEDYGQDYIRTQKLMLPAMRDKSNLDLSPVLRDIQHAISARNPSSFYFPGRMTYPLICFAAYSPTNLLDHILKKYFRPVHVPRALRTAH</sequence>
<dbReference type="PROSITE" id="PS00061">
    <property type="entry name" value="ADH_SHORT"/>
    <property type="match status" value="1"/>
</dbReference>
<keyword evidence="4" id="KW-0812">Transmembrane</keyword>
<dbReference type="PRINTS" id="PR00080">
    <property type="entry name" value="SDRFAMILY"/>
</dbReference>
<feature type="transmembrane region" description="Helical" evidence="4">
    <location>
        <begin position="21"/>
        <end position="49"/>
    </location>
</feature>
<dbReference type="CDD" id="cd09805">
    <property type="entry name" value="type2_17beta_HSD-like_SDR_c"/>
    <property type="match status" value="1"/>
</dbReference>
<keyword evidence="4" id="KW-1133">Transmembrane helix</keyword>
<evidence type="ECO:0000256" key="1">
    <source>
        <dbReference type="ARBA" id="ARBA00006484"/>
    </source>
</evidence>
<keyword evidence="2" id="KW-0560">Oxidoreductase</keyword>
<dbReference type="SUPFAM" id="SSF51735">
    <property type="entry name" value="NAD(P)-binding Rossmann-fold domains"/>
    <property type="match status" value="1"/>
</dbReference>
<evidence type="ECO:0000256" key="2">
    <source>
        <dbReference type="ARBA" id="ARBA00023002"/>
    </source>
</evidence>
<keyword evidence="6" id="KW-1185">Reference proteome</keyword>
<dbReference type="PANTHER" id="PTHR43313:SF3">
    <property type="entry name" value="17-BETA-HYDROXYSTEROID DEHYDROGENASE TYPE 2"/>
    <property type="match status" value="1"/>
</dbReference>
<dbReference type="Pfam" id="PF00106">
    <property type="entry name" value="adh_short"/>
    <property type="match status" value="2"/>
</dbReference>
<evidence type="ECO:0000256" key="3">
    <source>
        <dbReference type="RuleBase" id="RU000363"/>
    </source>
</evidence>
<evidence type="ECO:0000313" key="5">
    <source>
        <dbReference type="EMBL" id="GAB1293706.1"/>
    </source>
</evidence>
<dbReference type="PROSITE" id="PS51257">
    <property type="entry name" value="PROKAR_LIPOPROTEIN"/>
    <property type="match status" value="1"/>
</dbReference>